<keyword evidence="2" id="KW-0808">Transferase</keyword>
<comment type="caution">
    <text evidence="2">The sequence shown here is derived from an EMBL/GenBank/DDBJ whole genome shotgun (WGS) entry which is preliminary data.</text>
</comment>
<dbReference type="Gene3D" id="3.40.50.2000">
    <property type="entry name" value="Glycogen Phosphorylase B"/>
    <property type="match status" value="2"/>
</dbReference>
<feature type="domain" description="Glycosyl transferase family 1" evidence="1">
    <location>
        <begin position="195"/>
        <end position="358"/>
    </location>
</feature>
<keyword evidence="3" id="KW-1185">Reference proteome</keyword>
<accession>A0ABT6YWL0</accession>
<organism evidence="2 3">
    <name type="scientific">Flectobacillus rivi</name>
    <dbReference type="NCBI Taxonomy" id="2984209"/>
    <lineage>
        <taxon>Bacteria</taxon>
        <taxon>Pseudomonadati</taxon>
        <taxon>Bacteroidota</taxon>
        <taxon>Cytophagia</taxon>
        <taxon>Cytophagales</taxon>
        <taxon>Flectobacillaceae</taxon>
        <taxon>Flectobacillus</taxon>
    </lineage>
</organism>
<dbReference type="Pfam" id="PF00534">
    <property type="entry name" value="Glycos_transf_1"/>
    <property type="match status" value="1"/>
</dbReference>
<dbReference type="RefSeq" id="WP_283380455.1">
    <property type="nucleotide sequence ID" value="NZ_JASHIE010000001.1"/>
</dbReference>
<dbReference type="CDD" id="cd03801">
    <property type="entry name" value="GT4_PimA-like"/>
    <property type="match status" value="1"/>
</dbReference>
<protein>
    <submittedName>
        <fullName evidence="2">Glycosyltransferase family 4 protein</fullName>
        <ecNumber evidence="2">2.4.-.-</ecNumber>
    </submittedName>
</protein>
<evidence type="ECO:0000259" key="1">
    <source>
        <dbReference type="Pfam" id="PF00534"/>
    </source>
</evidence>
<sequence length="389" mass="44238">MKVLILHNILWAHYKSLVFDALNEISQKSEDFELLVVQTARTERSRISMGNTSSTEVRYPYKLIGEGVLEDVSLKQRILGMLSAIREFKPDVVNITGYYDLAFWVVLFYCKLHRIKLVLSNESTAVDHIRNGLKEKIKSIFVRQFDGFFNFGSLSAQYMLSLGAQSNQLLVEKNCVDNATIRTIYDDAKLQAEQTKQNQQLKKYNLIFVGRLISFKNLSFLIKAFGLAKSKLSNEWGLIILGDGEEKAKLENLTKEQNVEDINFFPGVGWQEVPRYLALADVLVLPSYSEPWGLVVNEAMACAMPVIVSENCGCAADIVKDGINGFTFNPYDINHFEEILIAVMNDITKLEKMGKESERIIAEYTPQKVAEEMYNGFCKCTSLSYYQDK</sequence>
<dbReference type="PANTHER" id="PTHR45947">
    <property type="entry name" value="SULFOQUINOVOSYL TRANSFERASE SQD2"/>
    <property type="match status" value="1"/>
</dbReference>
<dbReference type="InterPro" id="IPR050194">
    <property type="entry name" value="Glycosyltransferase_grp1"/>
</dbReference>
<dbReference type="EC" id="2.4.-.-" evidence="2"/>
<evidence type="ECO:0000313" key="2">
    <source>
        <dbReference type="EMBL" id="MDI9873270.1"/>
    </source>
</evidence>
<dbReference type="EMBL" id="JASHIE010000001">
    <property type="protein sequence ID" value="MDI9873270.1"/>
    <property type="molecule type" value="Genomic_DNA"/>
</dbReference>
<evidence type="ECO:0000313" key="3">
    <source>
        <dbReference type="Proteomes" id="UP001225761"/>
    </source>
</evidence>
<name>A0ABT6YWL0_9BACT</name>
<keyword evidence="2" id="KW-0328">Glycosyltransferase</keyword>
<dbReference type="PANTHER" id="PTHR45947:SF3">
    <property type="entry name" value="SULFOQUINOVOSYL TRANSFERASE SQD2"/>
    <property type="match status" value="1"/>
</dbReference>
<reference evidence="2 3" key="1">
    <citation type="submission" date="2023-05" db="EMBL/GenBank/DDBJ databases">
        <title>Novel species of genus Flectobacillus isolated from stream in China.</title>
        <authorList>
            <person name="Lu H."/>
        </authorList>
    </citation>
    <scope>NUCLEOTIDE SEQUENCE [LARGE SCALE GENOMIC DNA]</scope>
    <source>
        <strain evidence="2 3">LFS242W</strain>
    </source>
</reference>
<dbReference type="SUPFAM" id="SSF53756">
    <property type="entry name" value="UDP-Glycosyltransferase/glycogen phosphorylase"/>
    <property type="match status" value="1"/>
</dbReference>
<gene>
    <name evidence="2" type="ORF">QM481_01965</name>
</gene>
<dbReference type="InterPro" id="IPR001296">
    <property type="entry name" value="Glyco_trans_1"/>
</dbReference>
<dbReference type="Proteomes" id="UP001225761">
    <property type="component" value="Unassembled WGS sequence"/>
</dbReference>
<dbReference type="GO" id="GO:0016757">
    <property type="term" value="F:glycosyltransferase activity"/>
    <property type="evidence" value="ECO:0007669"/>
    <property type="project" value="UniProtKB-KW"/>
</dbReference>
<proteinExistence type="predicted"/>